<dbReference type="PANTHER" id="PTHR45947">
    <property type="entry name" value="SULFOQUINOVOSYL TRANSFERASE SQD2"/>
    <property type="match status" value="1"/>
</dbReference>
<feature type="domain" description="Glycosyltransferase subfamily 4-like N-terminal" evidence="2">
    <location>
        <begin position="22"/>
        <end position="171"/>
    </location>
</feature>
<dbReference type="InterPro" id="IPR028098">
    <property type="entry name" value="Glyco_trans_4-like_N"/>
</dbReference>
<dbReference type="InterPro" id="IPR001296">
    <property type="entry name" value="Glyco_trans_1"/>
</dbReference>
<name>A0A7C5Q740_AQUAO</name>
<dbReference type="AlphaFoldDB" id="A0A7C5Q740"/>
<dbReference type="Pfam" id="PF13439">
    <property type="entry name" value="Glyco_transf_4"/>
    <property type="match status" value="1"/>
</dbReference>
<accession>A0A7C5Q740</accession>
<dbReference type="PANTHER" id="PTHR45947:SF3">
    <property type="entry name" value="SULFOQUINOVOSYL TRANSFERASE SQD2"/>
    <property type="match status" value="1"/>
</dbReference>
<dbReference type="EMBL" id="DRNB01000017">
    <property type="protein sequence ID" value="HHJ63398.1"/>
    <property type="molecule type" value="Genomic_DNA"/>
</dbReference>
<dbReference type="SUPFAM" id="SSF53756">
    <property type="entry name" value="UDP-Glycosyltransferase/glycogen phosphorylase"/>
    <property type="match status" value="1"/>
</dbReference>
<feature type="domain" description="Glycosyl transferase family 1" evidence="1">
    <location>
        <begin position="181"/>
        <end position="345"/>
    </location>
</feature>
<evidence type="ECO:0000259" key="1">
    <source>
        <dbReference type="Pfam" id="PF00534"/>
    </source>
</evidence>
<dbReference type="InterPro" id="IPR050194">
    <property type="entry name" value="Glycosyltransferase_grp1"/>
</dbReference>
<dbReference type="Pfam" id="PF00534">
    <property type="entry name" value="Glycos_transf_1"/>
    <property type="match status" value="1"/>
</dbReference>
<protein>
    <submittedName>
        <fullName evidence="3">Glycosyltransferase</fullName>
    </submittedName>
</protein>
<dbReference type="CDD" id="cd03811">
    <property type="entry name" value="GT4_GT28_WabH-like"/>
    <property type="match status" value="1"/>
</dbReference>
<evidence type="ECO:0000259" key="2">
    <source>
        <dbReference type="Pfam" id="PF13439"/>
    </source>
</evidence>
<gene>
    <name evidence="3" type="ORF">ENJ61_00665</name>
</gene>
<comment type="caution">
    <text evidence="3">The sequence shown here is derived from an EMBL/GenBank/DDBJ whole genome shotgun (WGS) entry which is preliminary data.</text>
</comment>
<dbReference type="GO" id="GO:0016757">
    <property type="term" value="F:glycosyltransferase activity"/>
    <property type="evidence" value="ECO:0007669"/>
    <property type="project" value="InterPro"/>
</dbReference>
<proteinExistence type="predicted"/>
<dbReference type="Gene3D" id="3.40.50.2000">
    <property type="entry name" value="Glycogen Phosphorylase B"/>
    <property type="match status" value="2"/>
</dbReference>
<organism evidence="3">
    <name type="scientific">Aquifex aeolicus</name>
    <dbReference type="NCBI Taxonomy" id="63363"/>
    <lineage>
        <taxon>Bacteria</taxon>
        <taxon>Pseudomonadati</taxon>
        <taxon>Aquificota</taxon>
        <taxon>Aquificia</taxon>
        <taxon>Aquificales</taxon>
        <taxon>Aquificaceae</taxon>
        <taxon>Aquifex</taxon>
    </lineage>
</organism>
<sequence length="365" mass="41942">MKVLLYLNTLSRFNYGNLMSNLELMKGFLEKGVEVLFAVNRKTPDDVEVPVEVLPLNARGDLDRPLKLREVVKRVSPDAVVANMLTQITTASFAKKLLGSAGTKFIGIERDTRPWHRKIWKIPYRVFMKRVYEGMDQIIAISPAVERDLRKTFFLSRNRIRVIYNPVDIDRIRSMATEPLEREMEEIFGERGVLVCVGRLDRQKEPLLALEVFRRVKERNGNVCLCFVGSGELEGPLRERIRSYGFEREVVITGFRENPYPYMKRAKLLLHTASREGLGRVILEGMSLGLPVVAFYNEESGYREVVEEAGCGLLVPFGDIEGMAEDIAKLLRDGEFYRDLSDRALKASERFRRDRIVEELMSLLC</sequence>
<reference evidence="3" key="1">
    <citation type="journal article" date="2020" name="mSystems">
        <title>Genome- and Community-Level Interaction Insights into Carbon Utilization and Element Cycling Functions of Hydrothermarchaeota in Hydrothermal Sediment.</title>
        <authorList>
            <person name="Zhou Z."/>
            <person name="Liu Y."/>
            <person name="Xu W."/>
            <person name="Pan J."/>
            <person name="Luo Z.H."/>
            <person name="Li M."/>
        </authorList>
    </citation>
    <scope>NUCLEOTIDE SEQUENCE [LARGE SCALE GENOMIC DNA]</scope>
    <source>
        <strain evidence="3">HyVt-501</strain>
    </source>
</reference>
<dbReference type="Proteomes" id="UP000885792">
    <property type="component" value="Unassembled WGS sequence"/>
</dbReference>
<evidence type="ECO:0000313" key="3">
    <source>
        <dbReference type="EMBL" id="HHJ63398.1"/>
    </source>
</evidence>